<protein>
    <submittedName>
        <fullName evidence="1">Uncharacterized protein</fullName>
    </submittedName>
</protein>
<organism evidence="1 2">
    <name type="scientific">Roseinatronobacter alkalisoli</name>
    <dbReference type="NCBI Taxonomy" id="3028235"/>
    <lineage>
        <taxon>Bacteria</taxon>
        <taxon>Pseudomonadati</taxon>
        <taxon>Pseudomonadota</taxon>
        <taxon>Alphaproteobacteria</taxon>
        <taxon>Rhodobacterales</taxon>
        <taxon>Paracoccaceae</taxon>
        <taxon>Roseinatronobacter</taxon>
    </lineage>
</organism>
<sequence>MTRIGLVSGDKNDDNFQHEMRKARAMIHVFDMQLGKAEKPVEMPEWSKR</sequence>
<reference evidence="1" key="1">
    <citation type="submission" date="2023-02" db="EMBL/GenBank/DDBJ databases">
        <title>Description of Roseinatronobacter alkalisoli sp. nov., an alkaliphilic bacerium isolated from soda soil.</title>
        <authorList>
            <person name="Wei W."/>
        </authorList>
    </citation>
    <scope>NUCLEOTIDE SEQUENCE</scope>
    <source>
        <strain evidence="1">HJB301</strain>
    </source>
</reference>
<proteinExistence type="predicted"/>
<accession>A0ABT5TCZ1</accession>
<keyword evidence="2" id="KW-1185">Reference proteome</keyword>
<evidence type="ECO:0000313" key="1">
    <source>
        <dbReference type="EMBL" id="MDD7972969.1"/>
    </source>
</evidence>
<dbReference type="RefSeq" id="WP_274353644.1">
    <property type="nucleotide sequence ID" value="NZ_JAQZSM010000022.1"/>
</dbReference>
<gene>
    <name evidence="1" type="ORF">PUT78_17930</name>
</gene>
<evidence type="ECO:0000313" key="2">
    <source>
        <dbReference type="Proteomes" id="UP001431784"/>
    </source>
</evidence>
<comment type="caution">
    <text evidence="1">The sequence shown here is derived from an EMBL/GenBank/DDBJ whole genome shotgun (WGS) entry which is preliminary data.</text>
</comment>
<dbReference type="Proteomes" id="UP001431784">
    <property type="component" value="Unassembled WGS sequence"/>
</dbReference>
<dbReference type="EMBL" id="JAQZSM010000022">
    <property type="protein sequence ID" value="MDD7972969.1"/>
    <property type="molecule type" value="Genomic_DNA"/>
</dbReference>
<name>A0ABT5TCZ1_9RHOB</name>